<gene>
    <name evidence="2" type="ORF">PLEPLA_LOCUS1069</name>
</gene>
<feature type="non-terminal residue" evidence="2">
    <location>
        <position position="1"/>
    </location>
</feature>
<accession>A0A9N7TK74</accession>
<name>A0A9N7TK74_PLEPL</name>
<comment type="caution">
    <text evidence="2">The sequence shown here is derived from an EMBL/GenBank/DDBJ whole genome shotgun (WGS) entry which is preliminary data.</text>
</comment>
<proteinExistence type="predicted"/>
<dbReference type="EMBL" id="CADEAL010000052">
    <property type="protein sequence ID" value="CAB1413369.1"/>
    <property type="molecule type" value="Genomic_DNA"/>
</dbReference>
<evidence type="ECO:0000313" key="2">
    <source>
        <dbReference type="EMBL" id="CAB1413369.1"/>
    </source>
</evidence>
<organism evidence="2 3">
    <name type="scientific">Pleuronectes platessa</name>
    <name type="common">European plaice</name>
    <dbReference type="NCBI Taxonomy" id="8262"/>
    <lineage>
        <taxon>Eukaryota</taxon>
        <taxon>Metazoa</taxon>
        <taxon>Chordata</taxon>
        <taxon>Craniata</taxon>
        <taxon>Vertebrata</taxon>
        <taxon>Euteleostomi</taxon>
        <taxon>Actinopterygii</taxon>
        <taxon>Neopterygii</taxon>
        <taxon>Teleostei</taxon>
        <taxon>Neoteleostei</taxon>
        <taxon>Acanthomorphata</taxon>
        <taxon>Carangaria</taxon>
        <taxon>Pleuronectiformes</taxon>
        <taxon>Pleuronectoidei</taxon>
        <taxon>Pleuronectidae</taxon>
        <taxon>Pleuronectes</taxon>
    </lineage>
</organism>
<evidence type="ECO:0000313" key="3">
    <source>
        <dbReference type="Proteomes" id="UP001153269"/>
    </source>
</evidence>
<evidence type="ECO:0000256" key="1">
    <source>
        <dbReference type="SAM" id="MobiDB-lite"/>
    </source>
</evidence>
<dbReference type="Proteomes" id="UP001153269">
    <property type="component" value="Unassembled WGS sequence"/>
</dbReference>
<dbReference type="AlphaFoldDB" id="A0A9N7TK74"/>
<reference evidence="2" key="1">
    <citation type="submission" date="2020-03" db="EMBL/GenBank/DDBJ databases">
        <authorList>
            <person name="Weist P."/>
        </authorList>
    </citation>
    <scope>NUCLEOTIDE SEQUENCE</scope>
</reference>
<sequence>MTERELGKNHELDLVARVRLRTFATALSRRQILLPWPARSTSPARVTQDISPQSRCRHDTGELRSSCMRSRRGGLRASRLQRHACSREQPPSDTVRQQASACGPAGSILPDYTLVGGSKVAPDCYGSPARPCPGGLLPPISIQQTACLCSAYHCALALINCGQPNWYLCTFLHYPYL</sequence>
<feature type="compositionally biased region" description="Polar residues" evidence="1">
    <location>
        <begin position="40"/>
        <end position="54"/>
    </location>
</feature>
<keyword evidence="3" id="KW-1185">Reference proteome</keyword>
<feature type="region of interest" description="Disordered" evidence="1">
    <location>
        <begin position="40"/>
        <end position="62"/>
    </location>
</feature>
<protein>
    <submittedName>
        <fullName evidence="2">Uncharacterized protein</fullName>
    </submittedName>
</protein>